<keyword evidence="3" id="KW-1185">Reference proteome</keyword>
<name>A0A1I6QKJ9_9SPHI</name>
<feature type="signal peptide" evidence="1">
    <location>
        <begin position="1"/>
        <end position="18"/>
    </location>
</feature>
<sequence length="191" mass="21947">MRCFAILILISLHLNVLANEPDSTQRIIDRLLPNNVVLQFAGNIGMFSTGVRYVTPNKHWKGGIMYGFVPARYADDPIHSLTLKGQYSGFHREYGADTKVEWLNVGIWYNSSFGSKYFKKLPGYYDSGYYYFTTALNVGLTLGSELKYKKWGIYYELGTTDKRTINYIKSAKAITWHEMWNIGLGVVYHLK</sequence>
<dbReference type="STRING" id="683125.SAMN05660206_102386"/>
<evidence type="ECO:0000256" key="1">
    <source>
        <dbReference type="SAM" id="SignalP"/>
    </source>
</evidence>
<dbReference type="OrthoDB" id="5381546at2"/>
<feature type="chain" id="PRO_5011561812" description="Outer membrane protein beta-barrel domain-containing protein" evidence="1">
    <location>
        <begin position="19"/>
        <end position="191"/>
    </location>
</feature>
<organism evidence="2 3">
    <name type="scientific">Sphingobacterium wenxiniae</name>
    <dbReference type="NCBI Taxonomy" id="683125"/>
    <lineage>
        <taxon>Bacteria</taxon>
        <taxon>Pseudomonadati</taxon>
        <taxon>Bacteroidota</taxon>
        <taxon>Sphingobacteriia</taxon>
        <taxon>Sphingobacteriales</taxon>
        <taxon>Sphingobacteriaceae</taxon>
        <taxon>Sphingobacterium</taxon>
    </lineage>
</organism>
<reference evidence="2 3" key="1">
    <citation type="submission" date="2016-10" db="EMBL/GenBank/DDBJ databases">
        <authorList>
            <person name="de Groot N.N."/>
        </authorList>
    </citation>
    <scope>NUCLEOTIDE SEQUENCE [LARGE SCALE GENOMIC DNA]</scope>
    <source>
        <strain evidence="2 3">DSM 22789</strain>
    </source>
</reference>
<evidence type="ECO:0008006" key="4">
    <source>
        <dbReference type="Google" id="ProtNLM"/>
    </source>
</evidence>
<proteinExistence type="predicted"/>
<dbReference type="EMBL" id="FOZZ01000002">
    <property type="protein sequence ID" value="SFS52900.1"/>
    <property type="molecule type" value="Genomic_DNA"/>
</dbReference>
<dbReference type="Proteomes" id="UP000198785">
    <property type="component" value="Unassembled WGS sequence"/>
</dbReference>
<evidence type="ECO:0000313" key="3">
    <source>
        <dbReference type="Proteomes" id="UP000198785"/>
    </source>
</evidence>
<dbReference type="RefSeq" id="WP_093363910.1">
    <property type="nucleotide sequence ID" value="NZ_FOZZ01000002.1"/>
</dbReference>
<gene>
    <name evidence="2" type="ORF">SAMN05660206_102386</name>
</gene>
<accession>A0A1I6QKJ9</accession>
<dbReference type="AlphaFoldDB" id="A0A1I6QKJ9"/>
<keyword evidence="1" id="KW-0732">Signal</keyword>
<protein>
    <recommendedName>
        <fullName evidence="4">Outer membrane protein beta-barrel domain-containing protein</fullName>
    </recommendedName>
</protein>
<evidence type="ECO:0000313" key="2">
    <source>
        <dbReference type="EMBL" id="SFS52900.1"/>
    </source>
</evidence>